<evidence type="ECO:0000259" key="1">
    <source>
        <dbReference type="Pfam" id="PF13556"/>
    </source>
</evidence>
<dbReference type="RefSeq" id="WP_156217680.1">
    <property type="nucleotide sequence ID" value="NZ_WOFH01000006.1"/>
</dbReference>
<keyword evidence="4" id="KW-1185">Reference proteome</keyword>
<accession>A0A7K1L229</accession>
<reference evidence="3 4" key="1">
    <citation type="submission" date="2019-11" db="EMBL/GenBank/DDBJ databases">
        <authorList>
            <person name="Cao P."/>
        </authorList>
    </citation>
    <scope>NUCLEOTIDE SEQUENCE [LARGE SCALE GENOMIC DNA]</scope>
    <source>
        <strain evidence="3 4">NEAU-AAG5</strain>
    </source>
</reference>
<name>A0A7K1L229_9ACTN</name>
<dbReference type="AlphaFoldDB" id="A0A7K1L229"/>
<sequence length="389" mass="41627">MGDLFKLLESRICANARRSVEVYAREVPEFRAVAATGPQRDALVEFAVLLRRRTVELAADERPLGGDDLARIVAAGRERALAGMSLASHDHVLGLHSALAVQELHEAAGPGEADALMRLLGWLGPQGTAAKDAYTHGFLDGQGNVLTFTHRVQQLATALLGGDPVAAGLAEVLGMTLAPRYTVTVVRIAERGAPPPAGERERIVGALTAERPVPLRWREPLELVALVPGDSAQARVRRRALDLARAVASAVGRPCAVGASSANRHALPDALAMARRISAAAPLRAVPREVSTLQDVFVELGAGRLPEVERWLRQVAQQLARGPDLVATLDAYYRHDMNRLATASHLHIHPRTVDYRLHRARELTGIAPATAHGVRVLTAAVARVLAVSA</sequence>
<dbReference type="PANTHER" id="PTHR33744">
    <property type="entry name" value="CARBOHYDRATE DIACID REGULATOR"/>
    <property type="match status" value="1"/>
</dbReference>
<dbReference type="Pfam" id="PF14361">
    <property type="entry name" value="RsbRD_N"/>
    <property type="match status" value="1"/>
</dbReference>
<comment type="caution">
    <text evidence="3">The sequence shown here is derived from an EMBL/GenBank/DDBJ whole genome shotgun (WGS) entry which is preliminary data.</text>
</comment>
<protein>
    <recommendedName>
        <fullName evidence="5">PucR C-terminal helix-turn-helix domain-containing protein</fullName>
    </recommendedName>
</protein>
<dbReference type="InterPro" id="IPR025751">
    <property type="entry name" value="RsbRD_N_dom"/>
</dbReference>
<dbReference type="InterPro" id="IPR025736">
    <property type="entry name" value="PucR_C-HTH_dom"/>
</dbReference>
<evidence type="ECO:0000259" key="2">
    <source>
        <dbReference type="Pfam" id="PF14361"/>
    </source>
</evidence>
<dbReference type="Pfam" id="PF13556">
    <property type="entry name" value="HTH_30"/>
    <property type="match status" value="1"/>
</dbReference>
<gene>
    <name evidence="3" type="ORF">GNZ18_18020</name>
</gene>
<dbReference type="InterPro" id="IPR042070">
    <property type="entry name" value="PucR_C-HTH_sf"/>
</dbReference>
<evidence type="ECO:0000313" key="4">
    <source>
        <dbReference type="Proteomes" id="UP000432015"/>
    </source>
</evidence>
<dbReference type="Gene3D" id="1.10.10.2840">
    <property type="entry name" value="PucR C-terminal helix-turn-helix domain"/>
    <property type="match status" value="1"/>
</dbReference>
<dbReference type="Proteomes" id="UP000432015">
    <property type="component" value="Unassembled WGS sequence"/>
</dbReference>
<dbReference type="InterPro" id="IPR051448">
    <property type="entry name" value="CdaR-like_regulators"/>
</dbReference>
<feature type="domain" description="PucR C-terminal helix-turn-helix" evidence="1">
    <location>
        <begin position="325"/>
        <end position="380"/>
    </location>
</feature>
<proteinExistence type="predicted"/>
<evidence type="ECO:0000313" key="3">
    <source>
        <dbReference type="EMBL" id="MUN38490.1"/>
    </source>
</evidence>
<evidence type="ECO:0008006" key="5">
    <source>
        <dbReference type="Google" id="ProtNLM"/>
    </source>
</evidence>
<dbReference type="EMBL" id="WOFH01000006">
    <property type="protein sequence ID" value="MUN38490.1"/>
    <property type="molecule type" value="Genomic_DNA"/>
</dbReference>
<organism evidence="3 4">
    <name type="scientific">Actinomadura litoris</name>
    <dbReference type="NCBI Taxonomy" id="2678616"/>
    <lineage>
        <taxon>Bacteria</taxon>
        <taxon>Bacillati</taxon>
        <taxon>Actinomycetota</taxon>
        <taxon>Actinomycetes</taxon>
        <taxon>Streptosporangiales</taxon>
        <taxon>Thermomonosporaceae</taxon>
        <taxon>Actinomadura</taxon>
    </lineage>
</organism>
<feature type="domain" description="RsbT co-antagonist protein RsbRD N-terminal" evidence="2">
    <location>
        <begin position="16"/>
        <end position="135"/>
    </location>
</feature>
<dbReference type="PANTHER" id="PTHR33744:SF7">
    <property type="entry name" value="PUCR FAMILY TRANSCRIPTIONAL REGULATOR"/>
    <property type="match status" value="1"/>
</dbReference>